<evidence type="ECO:0000256" key="3">
    <source>
        <dbReference type="ARBA" id="ARBA00009595"/>
    </source>
</evidence>
<dbReference type="GO" id="GO:0006742">
    <property type="term" value="P:NADP+ catabolic process"/>
    <property type="evidence" value="ECO:0007669"/>
    <property type="project" value="TreeGrafter"/>
</dbReference>
<dbReference type="GO" id="GO:0035529">
    <property type="term" value="F:NADH pyrophosphatase activity"/>
    <property type="evidence" value="ECO:0007669"/>
    <property type="project" value="TreeGrafter"/>
</dbReference>
<dbReference type="GO" id="GO:0046872">
    <property type="term" value="F:metal ion binding"/>
    <property type="evidence" value="ECO:0007669"/>
    <property type="project" value="UniProtKB-KW"/>
</dbReference>
<dbReference type="OrthoDB" id="9800077at2"/>
<keyword evidence="6" id="KW-0378">Hydrolase</keyword>
<dbReference type="AlphaFoldDB" id="A0A4P8XX90"/>
<comment type="similarity">
    <text evidence="3">Belongs to the Nudix hydrolase family. NudC subfamily.</text>
</comment>
<comment type="catalytic activity">
    <reaction evidence="9">
        <text>a 5'-end NAD(+)-phospho-ribonucleoside in mRNA + H2O = a 5'-end phospho-adenosine-phospho-ribonucleoside in mRNA + beta-nicotinamide D-ribonucleotide + 2 H(+)</text>
        <dbReference type="Rhea" id="RHEA:60876"/>
        <dbReference type="Rhea" id="RHEA-COMP:15698"/>
        <dbReference type="Rhea" id="RHEA-COMP:15719"/>
        <dbReference type="ChEBI" id="CHEBI:14649"/>
        <dbReference type="ChEBI" id="CHEBI:15377"/>
        <dbReference type="ChEBI" id="CHEBI:15378"/>
        <dbReference type="ChEBI" id="CHEBI:144029"/>
        <dbReference type="ChEBI" id="CHEBI:144051"/>
    </reaction>
    <physiologicalReaction direction="left-to-right" evidence="9">
        <dbReference type="Rhea" id="RHEA:60877"/>
    </physiologicalReaction>
</comment>
<organism evidence="11 12">
    <name type="scientific">Ruminococcus bovis</name>
    <dbReference type="NCBI Taxonomy" id="2564099"/>
    <lineage>
        <taxon>Bacteria</taxon>
        <taxon>Bacillati</taxon>
        <taxon>Bacillota</taxon>
        <taxon>Clostridia</taxon>
        <taxon>Eubacteriales</taxon>
        <taxon>Oscillospiraceae</taxon>
        <taxon>Ruminococcus</taxon>
    </lineage>
</organism>
<dbReference type="PROSITE" id="PS00893">
    <property type="entry name" value="NUDIX_BOX"/>
    <property type="match status" value="1"/>
</dbReference>
<evidence type="ECO:0000256" key="1">
    <source>
        <dbReference type="ARBA" id="ARBA00001946"/>
    </source>
</evidence>
<gene>
    <name evidence="11" type="ORF">E5Z56_09955</name>
</gene>
<dbReference type="InterPro" id="IPR015797">
    <property type="entry name" value="NUDIX_hydrolase-like_dom_sf"/>
</dbReference>
<dbReference type="InterPro" id="IPR020084">
    <property type="entry name" value="NUDIX_hydrolase_CS"/>
</dbReference>
<dbReference type="CDD" id="cd03429">
    <property type="entry name" value="NUDIX_NADH_pyrophosphatase_Nudt13"/>
    <property type="match status" value="1"/>
</dbReference>
<protein>
    <recommendedName>
        <fullName evidence="4">NAD(+) diphosphatase</fullName>
        <ecNumber evidence="4">3.6.1.22</ecNumber>
    </recommendedName>
</protein>
<evidence type="ECO:0000256" key="2">
    <source>
        <dbReference type="ARBA" id="ARBA00001947"/>
    </source>
</evidence>
<comment type="cofactor">
    <cofactor evidence="1">
        <name>Mg(2+)</name>
        <dbReference type="ChEBI" id="CHEBI:18420"/>
    </cofactor>
</comment>
<dbReference type="InterPro" id="IPR049734">
    <property type="entry name" value="NudC-like_C"/>
</dbReference>
<dbReference type="PROSITE" id="PS51462">
    <property type="entry name" value="NUDIX"/>
    <property type="match status" value="1"/>
</dbReference>
<dbReference type="KEGG" id="ruj:E5Z56_09955"/>
<keyword evidence="8" id="KW-0520">NAD</keyword>
<dbReference type="Pfam" id="PF00293">
    <property type="entry name" value="NUDIX"/>
    <property type="match status" value="1"/>
</dbReference>
<evidence type="ECO:0000256" key="7">
    <source>
        <dbReference type="ARBA" id="ARBA00022842"/>
    </source>
</evidence>
<feature type="domain" description="Nudix hydrolase" evidence="10">
    <location>
        <begin position="37"/>
        <end position="160"/>
    </location>
</feature>
<name>A0A4P8XX90_9FIRM</name>
<dbReference type="InterPro" id="IPR000086">
    <property type="entry name" value="NUDIX_hydrolase_dom"/>
</dbReference>
<evidence type="ECO:0000259" key="10">
    <source>
        <dbReference type="PROSITE" id="PS51462"/>
    </source>
</evidence>
<evidence type="ECO:0000256" key="6">
    <source>
        <dbReference type="ARBA" id="ARBA00022801"/>
    </source>
</evidence>
<accession>A0A4P8XX90</accession>
<dbReference type="SUPFAM" id="SSF55811">
    <property type="entry name" value="Nudix"/>
    <property type="match status" value="1"/>
</dbReference>
<dbReference type="PANTHER" id="PTHR42904">
    <property type="entry name" value="NUDIX HYDROLASE, NUDC SUBFAMILY"/>
    <property type="match status" value="1"/>
</dbReference>
<comment type="cofactor">
    <cofactor evidence="2">
        <name>Zn(2+)</name>
        <dbReference type="ChEBI" id="CHEBI:29105"/>
    </cofactor>
</comment>
<dbReference type="RefSeq" id="WP_138157651.1">
    <property type="nucleotide sequence ID" value="NZ_CP039381.1"/>
</dbReference>
<dbReference type="InterPro" id="IPR050241">
    <property type="entry name" value="NAD-cap_RNA_hydrolase_NudC"/>
</dbReference>
<reference evidence="11 12" key="1">
    <citation type="submission" date="2019-04" db="EMBL/GenBank/DDBJ databases">
        <authorList>
            <person name="Embree M."/>
            <person name="Gaffney J.R."/>
        </authorList>
    </citation>
    <scope>NUCLEOTIDE SEQUENCE [LARGE SCALE GENOMIC DNA]</scope>
    <source>
        <strain evidence="11 12">JE7A12</strain>
    </source>
</reference>
<dbReference type="Proteomes" id="UP000301475">
    <property type="component" value="Chromosome"/>
</dbReference>
<keyword evidence="7" id="KW-0460">Magnesium</keyword>
<dbReference type="EMBL" id="CP039381">
    <property type="protein sequence ID" value="QCT07657.1"/>
    <property type="molecule type" value="Genomic_DNA"/>
</dbReference>
<evidence type="ECO:0000313" key="11">
    <source>
        <dbReference type="EMBL" id="QCT07657.1"/>
    </source>
</evidence>
<proteinExistence type="inferred from homology"/>
<evidence type="ECO:0000256" key="4">
    <source>
        <dbReference type="ARBA" id="ARBA00012381"/>
    </source>
</evidence>
<dbReference type="GO" id="GO:0005829">
    <property type="term" value="C:cytosol"/>
    <property type="evidence" value="ECO:0007669"/>
    <property type="project" value="TreeGrafter"/>
</dbReference>
<evidence type="ECO:0000256" key="8">
    <source>
        <dbReference type="ARBA" id="ARBA00023027"/>
    </source>
</evidence>
<evidence type="ECO:0000313" key="12">
    <source>
        <dbReference type="Proteomes" id="UP000301475"/>
    </source>
</evidence>
<dbReference type="PANTHER" id="PTHR42904:SF6">
    <property type="entry name" value="NAD-CAPPED RNA HYDROLASE NUDT12"/>
    <property type="match status" value="1"/>
</dbReference>
<dbReference type="Gene3D" id="3.90.79.10">
    <property type="entry name" value="Nucleoside Triphosphate Pyrophosphohydrolase"/>
    <property type="match status" value="1"/>
</dbReference>
<keyword evidence="12" id="KW-1185">Reference proteome</keyword>
<dbReference type="GO" id="GO:0019677">
    <property type="term" value="P:NAD+ catabolic process"/>
    <property type="evidence" value="ECO:0007669"/>
    <property type="project" value="TreeGrafter"/>
</dbReference>
<dbReference type="EC" id="3.6.1.22" evidence="4"/>
<evidence type="ECO:0000256" key="5">
    <source>
        <dbReference type="ARBA" id="ARBA00022723"/>
    </source>
</evidence>
<evidence type="ECO:0000256" key="9">
    <source>
        <dbReference type="ARBA" id="ARBA00023679"/>
    </source>
</evidence>
<keyword evidence="5" id="KW-0479">Metal-binding</keyword>
<sequence>MKYKFCPQCGSELKPKMAGDDGEVPFCYECNRYWFDSFESCVIVLVYNEFDEIVVCMQDYISKVYGTITAGYILLGENAEETAYREVEEELGIKLDNLQYGGTYWFEDGDKLMHAFMAYSPKCELKLSQEVNSAQWVKATKAHKVLFPDSPGNAAMGLLKQYVKMKNLQFED</sequence>